<evidence type="ECO:0000313" key="9">
    <source>
        <dbReference type="Proteomes" id="UP001157114"/>
    </source>
</evidence>
<proteinExistence type="inferred from homology"/>
<accession>A0ABQ6GBG6</accession>
<dbReference type="EMBL" id="BSSQ01000005">
    <property type="protein sequence ID" value="GLX66936.1"/>
    <property type="molecule type" value="Genomic_DNA"/>
</dbReference>
<dbReference type="PROSITE" id="PS51257">
    <property type="entry name" value="PROKAR_LIPOPROTEIN"/>
    <property type="match status" value="1"/>
</dbReference>
<evidence type="ECO:0000256" key="4">
    <source>
        <dbReference type="ARBA" id="ARBA00022729"/>
    </source>
</evidence>
<dbReference type="PANTHER" id="PTHR30532">
    <property type="entry name" value="IRON III DICITRATE-BINDING PERIPLASMIC PROTEIN"/>
    <property type="match status" value="1"/>
</dbReference>
<dbReference type="Proteomes" id="UP001157114">
    <property type="component" value="Unassembled WGS sequence"/>
</dbReference>
<evidence type="ECO:0000259" key="7">
    <source>
        <dbReference type="PROSITE" id="PS50983"/>
    </source>
</evidence>
<dbReference type="PROSITE" id="PS50983">
    <property type="entry name" value="FE_B12_PBP"/>
    <property type="match status" value="1"/>
</dbReference>
<dbReference type="InterPro" id="IPR051313">
    <property type="entry name" value="Bact_iron-sidero_bind"/>
</dbReference>
<keyword evidence="4 6" id="KW-0732">Signal</keyword>
<feature type="coiled-coil region" evidence="5">
    <location>
        <begin position="174"/>
        <end position="201"/>
    </location>
</feature>
<evidence type="ECO:0000256" key="3">
    <source>
        <dbReference type="ARBA" id="ARBA00022448"/>
    </source>
</evidence>
<comment type="similarity">
    <text evidence="2">Belongs to the bacterial solute-binding protein 8 family.</text>
</comment>
<evidence type="ECO:0000313" key="8">
    <source>
        <dbReference type="EMBL" id="GLX66936.1"/>
    </source>
</evidence>
<dbReference type="Gene3D" id="3.40.50.1980">
    <property type="entry name" value="Nitrogenase molybdenum iron protein domain"/>
    <property type="match status" value="2"/>
</dbReference>
<keyword evidence="5" id="KW-0175">Coiled coil</keyword>
<evidence type="ECO:0000256" key="2">
    <source>
        <dbReference type="ARBA" id="ARBA00008814"/>
    </source>
</evidence>
<dbReference type="Pfam" id="PF01497">
    <property type="entry name" value="Peripla_BP_2"/>
    <property type="match status" value="1"/>
</dbReference>
<dbReference type="InterPro" id="IPR002491">
    <property type="entry name" value="ABC_transptr_periplasmic_BD"/>
</dbReference>
<gene>
    <name evidence="8" type="ORF">MU1_12800</name>
</gene>
<evidence type="ECO:0000256" key="1">
    <source>
        <dbReference type="ARBA" id="ARBA00004196"/>
    </source>
</evidence>
<keyword evidence="3" id="KW-0813">Transport</keyword>
<protein>
    <submittedName>
        <fullName evidence="8">ABC transporter substrate-binding protein</fullName>
    </submittedName>
</protein>
<evidence type="ECO:0000256" key="5">
    <source>
        <dbReference type="SAM" id="Coils"/>
    </source>
</evidence>
<dbReference type="SUPFAM" id="SSF53807">
    <property type="entry name" value="Helical backbone' metal receptor"/>
    <property type="match status" value="1"/>
</dbReference>
<feature type="chain" id="PRO_5047439966" evidence="6">
    <location>
        <begin position="22"/>
        <end position="318"/>
    </location>
</feature>
<sequence>MKSIMLYVLLSVSLMLSGCSSDSDPAPAPTAAVTESNTNSAPAFPRTITDAKGEQIIPIAPQKIALTAWGFIDMLLTLEPQQLATTGYSYYSKLDAFKASFASESFVDLGSDTQINMEKLLEYKPDIILAGGTDNDAVYSQLTKIAPVVFIDAAKGYEDWKWALTEYAKALGLEDKAKQVIEDHEAKLHSAKNKLEKYKDQNVIFLDPSEGEFYLWGTDRLSTYYDVLGLKMVDTELAASGGQITLEGLLELNPDHIFLHNRPTAPAAEALEALSKSKVWNMLDAVKNGHVYTLESSAFSPGPTGVGYGVDHILEALN</sequence>
<comment type="caution">
    <text evidence="8">The sequence shown here is derived from an EMBL/GenBank/DDBJ whole genome shotgun (WGS) entry which is preliminary data.</text>
</comment>
<feature type="domain" description="Fe/B12 periplasmic-binding" evidence="7">
    <location>
        <begin position="63"/>
        <end position="318"/>
    </location>
</feature>
<reference evidence="8 9" key="1">
    <citation type="submission" date="2023-03" db="EMBL/GenBank/DDBJ databases">
        <title>Draft genome sequence of the bacteria which degrade cell wall of Tricholomamatutake.</title>
        <authorList>
            <person name="Konishi Y."/>
            <person name="Fukuta Y."/>
            <person name="Shirasaka N."/>
        </authorList>
    </citation>
    <scope>NUCLEOTIDE SEQUENCE [LARGE SCALE GENOMIC DNA]</scope>
    <source>
        <strain evidence="9">mu1</strain>
    </source>
</reference>
<keyword evidence="9" id="KW-1185">Reference proteome</keyword>
<evidence type="ECO:0000256" key="6">
    <source>
        <dbReference type="SAM" id="SignalP"/>
    </source>
</evidence>
<name>A0ABQ6GBG6_9BACL</name>
<comment type="subcellular location">
    <subcellularLocation>
        <location evidence="1">Cell envelope</location>
    </subcellularLocation>
</comment>
<dbReference type="PANTHER" id="PTHR30532:SF24">
    <property type="entry name" value="FERRIC ENTEROBACTIN-BINDING PERIPLASMIC PROTEIN FEPB"/>
    <property type="match status" value="1"/>
</dbReference>
<organism evidence="8 9">
    <name type="scientific">Paenibacillus glycanilyticus</name>
    <dbReference type="NCBI Taxonomy" id="126569"/>
    <lineage>
        <taxon>Bacteria</taxon>
        <taxon>Bacillati</taxon>
        <taxon>Bacillota</taxon>
        <taxon>Bacilli</taxon>
        <taxon>Bacillales</taxon>
        <taxon>Paenibacillaceae</taxon>
        <taxon>Paenibacillus</taxon>
    </lineage>
</organism>
<feature type="signal peptide" evidence="6">
    <location>
        <begin position="1"/>
        <end position="21"/>
    </location>
</feature>
<dbReference type="RefSeq" id="WP_284237652.1">
    <property type="nucleotide sequence ID" value="NZ_BSSQ01000005.1"/>
</dbReference>